<dbReference type="PROSITE" id="PS51184">
    <property type="entry name" value="JMJC"/>
    <property type="match status" value="1"/>
</dbReference>
<dbReference type="PANTHER" id="PTHR13096:SF8">
    <property type="entry name" value="RIBOSOMAL OXYGENASE 1"/>
    <property type="match status" value="1"/>
</dbReference>
<dbReference type="PANTHER" id="PTHR13096">
    <property type="entry name" value="MINA53 MYC INDUCED NUCLEAR ANTIGEN"/>
    <property type="match status" value="1"/>
</dbReference>
<comment type="caution">
    <text evidence="5">The sequence shown here is derived from an EMBL/GenBank/DDBJ whole genome shotgun (WGS) entry which is preliminary data.</text>
</comment>
<organism evidence="5 6">
    <name type="scientific">Mycobacterium colombiense</name>
    <dbReference type="NCBI Taxonomy" id="339268"/>
    <lineage>
        <taxon>Bacteria</taxon>
        <taxon>Bacillati</taxon>
        <taxon>Actinomycetota</taxon>
        <taxon>Actinomycetes</taxon>
        <taxon>Mycobacteriales</taxon>
        <taxon>Mycobacteriaceae</taxon>
        <taxon>Mycobacterium</taxon>
        <taxon>Mycobacterium avium complex (MAC)</taxon>
    </lineage>
</organism>
<evidence type="ECO:0000256" key="3">
    <source>
        <dbReference type="ARBA" id="ARBA00023004"/>
    </source>
</evidence>
<evidence type="ECO:0000256" key="1">
    <source>
        <dbReference type="ARBA" id="ARBA00001954"/>
    </source>
</evidence>
<proteinExistence type="predicted"/>
<evidence type="ECO:0000256" key="2">
    <source>
        <dbReference type="ARBA" id="ARBA00022723"/>
    </source>
</evidence>
<dbReference type="SUPFAM" id="SSF51197">
    <property type="entry name" value="Clavaminate synthase-like"/>
    <property type="match status" value="1"/>
</dbReference>
<comment type="cofactor">
    <cofactor evidence="1">
        <name>Fe(2+)</name>
        <dbReference type="ChEBI" id="CHEBI:29033"/>
    </cofactor>
</comment>
<dbReference type="InterPro" id="IPR039994">
    <property type="entry name" value="NO66-like"/>
</dbReference>
<keyword evidence="3" id="KW-0408">Iron</keyword>
<dbReference type="OrthoDB" id="9764016at2"/>
<dbReference type="Proteomes" id="UP000091846">
    <property type="component" value="Unassembled WGS sequence"/>
</dbReference>
<dbReference type="Gene3D" id="2.60.120.650">
    <property type="entry name" value="Cupin"/>
    <property type="match status" value="1"/>
</dbReference>
<accession>A0A1A2Z145</accession>
<dbReference type="SMART" id="SM00558">
    <property type="entry name" value="JmjC"/>
    <property type="match status" value="1"/>
</dbReference>
<dbReference type="Pfam" id="PF08007">
    <property type="entry name" value="JmjC_2"/>
    <property type="match status" value="1"/>
</dbReference>
<dbReference type="AlphaFoldDB" id="A0A1A2Z145"/>
<gene>
    <name evidence="5" type="ORF">A5708_17330</name>
</gene>
<keyword evidence="2" id="KW-0479">Metal-binding</keyword>
<dbReference type="EMBL" id="LZKI01000047">
    <property type="protein sequence ID" value="OBI44259.1"/>
    <property type="molecule type" value="Genomic_DNA"/>
</dbReference>
<evidence type="ECO:0000259" key="4">
    <source>
        <dbReference type="PROSITE" id="PS51184"/>
    </source>
</evidence>
<feature type="domain" description="JmjC" evidence="4">
    <location>
        <begin position="107"/>
        <end position="245"/>
    </location>
</feature>
<dbReference type="GO" id="GO:0046872">
    <property type="term" value="F:metal ion binding"/>
    <property type="evidence" value="ECO:0007669"/>
    <property type="project" value="UniProtKB-KW"/>
</dbReference>
<name>A0A1A2Z145_9MYCO</name>
<sequence>MAGGRAIELSLAGLLEPLSVQTFLDEIWAQKHYHVARCRDGYFDGLLPGSSALDHLLELFRREPPAVRLMRGKDKKGADSYRLGDGGLDVAAIRGDFADGYTIVVDAVERYSRSVASLAHAIEVELNVPVQVNAYATPPGSQGLVPHYDDHDVVILQIEGSKVWHLYAGVDIPPHRLRRDDKTVRIRGLPPPTDLRLEAGDVLYLPRGRVHAAETPTSGPSVHLTVGLHTPSVLMLAIGALYSESLRNDALNARLPLRHLDDADLQASMSAMLRDALRSVEEPSAVQGGLDTLADVLVRRGHCPPIGQIADTAGIGAQTIVEKYRPLYSRVKAGPDGVALQFATLSIRADSDHQAALEFIAKSTAPFRIADLPGLAAAQQVELARSLIVSGYLVRLSPTDPETDSPHGPG</sequence>
<evidence type="ECO:0000313" key="5">
    <source>
        <dbReference type="EMBL" id="OBI44259.1"/>
    </source>
</evidence>
<evidence type="ECO:0000313" key="6">
    <source>
        <dbReference type="Proteomes" id="UP000091846"/>
    </source>
</evidence>
<protein>
    <submittedName>
        <fullName evidence="5">Cupin</fullName>
    </submittedName>
</protein>
<reference evidence="5 6" key="1">
    <citation type="submission" date="2016-06" db="EMBL/GenBank/DDBJ databases">
        <authorList>
            <person name="Kjaerup R.B."/>
            <person name="Dalgaard T.S."/>
            <person name="Juul-Madsen H.R."/>
        </authorList>
    </citation>
    <scope>NUCLEOTIDE SEQUENCE [LARGE SCALE GENOMIC DNA]</scope>
    <source>
        <strain evidence="5 6">E1334</strain>
    </source>
</reference>
<dbReference type="InterPro" id="IPR003347">
    <property type="entry name" value="JmjC_dom"/>
</dbReference>